<evidence type="ECO:0000313" key="3">
    <source>
        <dbReference type="Proteomes" id="UP000054858"/>
    </source>
</evidence>
<sequence>MPDETQKSFIEHVVSAISLTIKGKTIFADPIEHEDTKIIPVTRIRYGIGGGFGHKKSGDRGEGGGGGIVAEPIGYIELKKGQSTFKRIKASPSLPVVILASGIAGFLLLKGVTKVFNKKR</sequence>
<dbReference type="InterPro" id="IPR014229">
    <property type="entry name" value="Spore_YtfJ"/>
</dbReference>
<feature type="transmembrane region" description="Helical" evidence="1">
    <location>
        <begin position="93"/>
        <end position="112"/>
    </location>
</feature>
<name>A0A0W0WXS4_9GAMM</name>
<dbReference type="AlphaFoldDB" id="A0A0W0WXS4"/>
<dbReference type="PATRIC" id="fig|29423.5.peg.2334"/>
<keyword evidence="1" id="KW-1133">Transmembrane helix</keyword>
<keyword evidence="1" id="KW-0812">Transmembrane</keyword>
<dbReference type="RefSeq" id="WP_025386043.1">
    <property type="nucleotide sequence ID" value="NZ_LCUA01000001.1"/>
</dbReference>
<keyword evidence="1" id="KW-0472">Membrane</keyword>
<reference evidence="2 3" key="1">
    <citation type="submission" date="2015-11" db="EMBL/GenBank/DDBJ databases">
        <title>Genomic analysis of 38 Legionella species identifies large and diverse effector repertoires.</title>
        <authorList>
            <person name="Burstein D."/>
            <person name="Amaro F."/>
            <person name="Zusman T."/>
            <person name="Lifshitz Z."/>
            <person name="Cohen O."/>
            <person name="Gilbert J.A."/>
            <person name="Pupko T."/>
            <person name="Shuman H.A."/>
            <person name="Segal G."/>
        </authorList>
    </citation>
    <scope>NUCLEOTIDE SEQUENCE [LARGE SCALE GENOMIC DNA]</scope>
    <source>
        <strain evidence="2 3">Oak Ridge-10</strain>
    </source>
</reference>
<protein>
    <submittedName>
        <fullName evidence="2">Sporulation protein YtfJ</fullName>
    </submittedName>
</protein>
<gene>
    <name evidence="2" type="primary">ytfJ</name>
    <name evidence="2" type="ORF">Loak_2225</name>
</gene>
<dbReference type="Proteomes" id="UP000054858">
    <property type="component" value="Unassembled WGS sequence"/>
</dbReference>
<dbReference type="EMBL" id="LNYP01000031">
    <property type="protein sequence ID" value="KTD37089.1"/>
    <property type="molecule type" value="Genomic_DNA"/>
</dbReference>
<comment type="caution">
    <text evidence="2">The sequence shown here is derived from an EMBL/GenBank/DDBJ whole genome shotgun (WGS) entry which is preliminary data.</text>
</comment>
<evidence type="ECO:0000313" key="2">
    <source>
        <dbReference type="EMBL" id="KTD37089.1"/>
    </source>
</evidence>
<dbReference type="Pfam" id="PF09579">
    <property type="entry name" value="Spore_YtfJ"/>
    <property type="match status" value="1"/>
</dbReference>
<proteinExistence type="predicted"/>
<organism evidence="2 3">
    <name type="scientific">Legionella oakridgensis</name>
    <dbReference type="NCBI Taxonomy" id="29423"/>
    <lineage>
        <taxon>Bacteria</taxon>
        <taxon>Pseudomonadati</taxon>
        <taxon>Pseudomonadota</taxon>
        <taxon>Gammaproteobacteria</taxon>
        <taxon>Legionellales</taxon>
        <taxon>Legionellaceae</taxon>
        <taxon>Legionella</taxon>
    </lineage>
</organism>
<evidence type="ECO:0000256" key="1">
    <source>
        <dbReference type="SAM" id="Phobius"/>
    </source>
</evidence>
<accession>A0A0W0WXS4</accession>